<dbReference type="AlphaFoldDB" id="A0A9R1CR47"/>
<gene>
    <name evidence="2" type="ORF">KM295_02225</name>
</gene>
<evidence type="ECO:0000313" key="3">
    <source>
        <dbReference type="Proteomes" id="UP001139494"/>
    </source>
</evidence>
<proteinExistence type="predicted"/>
<keyword evidence="1" id="KW-1133">Transmembrane helix</keyword>
<comment type="caution">
    <text evidence="2">The sequence shown here is derived from an EMBL/GenBank/DDBJ whole genome shotgun (WGS) entry which is preliminary data.</text>
</comment>
<accession>A0A9R1CR47</accession>
<name>A0A9R1CR47_9EURY</name>
<protein>
    <submittedName>
        <fullName evidence="2">Uncharacterized protein</fullName>
    </submittedName>
</protein>
<dbReference type="Proteomes" id="UP001139494">
    <property type="component" value="Unassembled WGS sequence"/>
</dbReference>
<dbReference type="EMBL" id="JAHLKM010000002">
    <property type="protein sequence ID" value="MCQ4332322.1"/>
    <property type="molecule type" value="Genomic_DNA"/>
</dbReference>
<dbReference type="RefSeq" id="WP_256028244.1">
    <property type="nucleotide sequence ID" value="NZ_JAHLKM010000002.1"/>
</dbReference>
<reference evidence="2" key="1">
    <citation type="journal article" date="2023" name="Front. Microbiol.">
        <title>Genomic-based phylogenetic and metabolic analyses of the genus Natronomonas, and description of Natronomonas aquatica sp. nov.</title>
        <authorList>
            <person name="Garcia-Roldan A."/>
            <person name="Duran-Viseras A."/>
            <person name="de la Haba R.R."/>
            <person name="Corral P."/>
            <person name="Sanchez-Porro C."/>
            <person name="Ventosa A."/>
        </authorList>
    </citation>
    <scope>NUCLEOTIDE SEQUENCE</scope>
    <source>
        <strain evidence="2">F2-12</strain>
    </source>
</reference>
<feature type="transmembrane region" description="Helical" evidence="1">
    <location>
        <begin position="71"/>
        <end position="87"/>
    </location>
</feature>
<keyword evidence="1" id="KW-0812">Transmembrane</keyword>
<evidence type="ECO:0000313" key="2">
    <source>
        <dbReference type="EMBL" id="MCQ4332322.1"/>
    </source>
</evidence>
<keyword evidence="3" id="KW-1185">Reference proteome</keyword>
<organism evidence="2 3">
    <name type="scientific">Natronomonas aquatica</name>
    <dbReference type="NCBI Taxonomy" id="2841590"/>
    <lineage>
        <taxon>Archaea</taxon>
        <taxon>Methanobacteriati</taxon>
        <taxon>Methanobacteriota</taxon>
        <taxon>Stenosarchaea group</taxon>
        <taxon>Halobacteria</taxon>
        <taxon>Halobacteriales</taxon>
        <taxon>Natronomonadaceae</taxon>
        <taxon>Natronomonas</taxon>
    </lineage>
</organism>
<evidence type="ECO:0000256" key="1">
    <source>
        <dbReference type="SAM" id="Phobius"/>
    </source>
</evidence>
<feature type="transmembrane region" description="Helical" evidence="1">
    <location>
        <begin position="21"/>
        <end position="44"/>
    </location>
</feature>
<sequence>MGLRGILFWPIYRLADWVDDNPVSAVGALLALGALAALLASALIGTGTGAGGPPLDSSTAGLLAETAIERPAYPVAALVGFAVVLFYKG</sequence>
<keyword evidence="1" id="KW-0472">Membrane</keyword>